<comment type="caution">
    <text evidence="3">The sequence shown here is derived from an EMBL/GenBank/DDBJ whole genome shotgun (WGS) entry which is preliminary data.</text>
</comment>
<dbReference type="Gene3D" id="1.10.1410.40">
    <property type="match status" value="1"/>
</dbReference>
<keyword evidence="4" id="KW-1185">Reference proteome</keyword>
<dbReference type="PANTHER" id="PTHR10656">
    <property type="entry name" value="CELL FATE DETERMINING PROTEIN MAB21-RELATED"/>
    <property type="match status" value="1"/>
</dbReference>
<protein>
    <recommendedName>
        <fullName evidence="5">Mab-21-like HhH/H2TH-like domain-containing protein</fullName>
    </recommendedName>
</protein>
<gene>
    <name evidence="3" type="ORF">P5673_030698</name>
</gene>
<dbReference type="PANTHER" id="PTHR10656:SF70">
    <property type="entry name" value="PROTEIN MAB-21-RELATED"/>
    <property type="match status" value="1"/>
</dbReference>
<reference evidence="3" key="2">
    <citation type="journal article" date="2023" name="Science">
        <title>Genomic signatures of disease resistance in endangered staghorn corals.</title>
        <authorList>
            <person name="Vollmer S.V."/>
            <person name="Selwyn J.D."/>
            <person name="Despard B.A."/>
            <person name="Roesel C.L."/>
        </authorList>
    </citation>
    <scope>NUCLEOTIDE SEQUENCE</scope>
    <source>
        <strain evidence="3">K2</strain>
    </source>
</reference>
<name>A0AAD9PTR3_ACRCE</name>
<dbReference type="EMBL" id="JARQWQ010000134">
    <property type="protein sequence ID" value="KAK2548954.1"/>
    <property type="molecule type" value="Genomic_DNA"/>
</dbReference>
<dbReference type="Gene3D" id="3.30.460.90">
    <property type="match status" value="1"/>
</dbReference>
<sequence>MLRYKSDEGMKPSFDLSETESCGIGILSSRDKEAKGQIRQGDMASSTDVRDDPRRNCPDQLDLFIKELADTKAKFPDGQNTEIICEELHQIMQGLIMDLSSKYRLFQNAVIHQGGSMVEGTKIGQADEFDYVFVLPELQKQLLWKDGKPLFAEEYNMNIQSQKLVLTMKELPFMDDILFPDWCDQEENEQWRGELMIFKDHKNPWRDEIAGMVSKAIYRSLTSLFVNFPKWKYVSRLKYPSGRTYLQILKFTDSDGSEAFVSVDICLAIQIPYRSTDSETLQLLFDFWSINVISCSRRSESPFEISKFSSLPLHSVKIRCYRVLKYLIQTFLESHFDIYTMEYKAVITTYTLKTMFLKVITESENKWELHHLGQKVLEILDLIRQDLVTLGNEGLYSQPLKVSMIYSLHPASAEPALFPRSNLSDCRKTSKEMIFQHPEAIENQVSTLMELLLQVRDTDKGQEHMLSQIKAIESLKVSLKNGAHQLPVMETLKDRKKSNKSGVYNNFLLIWHVIEREDFKAFMRMSKYSIPVQPKGKDDDCIVFLKTFRVLKFLNCCLLKKETYQDDSVELMEMDVFDHGDWQQVVCWNVNESVNLSSILPVDLCSFCASQN</sequence>
<evidence type="ECO:0000256" key="1">
    <source>
        <dbReference type="ARBA" id="ARBA00001946"/>
    </source>
</evidence>
<accession>A0AAD9PTR3</accession>
<dbReference type="Proteomes" id="UP001249851">
    <property type="component" value="Unassembled WGS sequence"/>
</dbReference>
<evidence type="ECO:0000256" key="2">
    <source>
        <dbReference type="SAM" id="MobiDB-lite"/>
    </source>
</evidence>
<evidence type="ECO:0000313" key="4">
    <source>
        <dbReference type="Proteomes" id="UP001249851"/>
    </source>
</evidence>
<reference evidence="3" key="1">
    <citation type="journal article" date="2023" name="G3 (Bethesda)">
        <title>Whole genome assembly and annotation of the endangered Caribbean coral Acropora cervicornis.</title>
        <authorList>
            <person name="Selwyn J.D."/>
            <person name="Vollmer S.V."/>
        </authorList>
    </citation>
    <scope>NUCLEOTIDE SEQUENCE</scope>
    <source>
        <strain evidence="3">K2</strain>
    </source>
</reference>
<organism evidence="3 4">
    <name type="scientific">Acropora cervicornis</name>
    <name type="common">Staghorn coral</name>
    <dbReference type="NCBI Taxonomy" id="6130"/>
    <lineage>
        <taxon>Eukaryota</taxon>
        <taxon>Metazoa</taxon>
        <taxon>Cnidaria</taxon>
        <taxon>Anthozoa</taxon>
        <taxon>Hexacorallia</taxon>
        <taxon>Scleractinia</taxon>
        <taxon>Astrocoeniina</taxon>
        <taxon>Acroporidae</taxon>
        <taxon>Acropora</taxon>
    </lineage>
</organism>
<dbReference type="AlphaFoldDB" id="A0AAD9PTR3"/>
<evidence type="ECO:0008006" key="5">
    <source>
        <dbReference type="Google" id="ProtNLM"/>
    </source>
</evidence>
<comment type="cofactor">
    <cofactor evidence="1">
        <name>Mg(2+)</name>
        <dbReference type="ChEBI" id="CHEBI:18420"/>
    </cofactor>
</comment>
<proteinExistence type="predicted"/>
<evidence type="ECO:0000313" key="3">
    <source>
        <dbReference type="EMBL" id="KAK2548954.1"/>
    </source>
</evidence>
<feature type="region of interest" description="Disordered" evidence="2">
    <location>
        <begin position="29"/>
        <end position="55"/>
    </location>
</feature>